<feature type="transmembrane region" description="Helical" evidence="10">
    <location>
        <begin position="23"/>
        <end position="41"/>
    </location>
</feature>
<feature type="transmembrane region" description="Helical" evidence="10">
    <location>
        <begin position="201"/>
        <end position="226"/>
    </location>
</feature>
<gene>
    <name evidence="11" type="ORF">H4Q31_13495</name>
</gene>
<keyword evidence="9 10" id="KW-0472">Membrane</keyword>
<feature type="transmembrane region" description="Helical" evidence="10">
    <location>
        <begin position="359"/>
        <end position="379"/>
    </location>
</feature>
<dbReference type="Proteomes" id="UP000574133">
    <property type="component" value="Unassembled WGS sequence"/>
</dbReference>
<keyword evidence="3" id="KW-1003">Cell membrane</keyword>
<evidence type="ECO:0000256" key="4">
    <source>
        <dbReference type="ARBA" id="ARBA00022538"/>
    </source>
</evidence>
<dbReference type="InterPro" id="IPR004772">
    <property type="entry name" value="TrkH"/>
</dbReference>
<evidence type="ECO:0000256" key="6">
    <source>
        <dbReference type="ARBA" id="ARBA00022958"/>
    </source>
</evidence>
<dbReference type="EMBL" id="JACJVN010000053">
    <property type="protein sequence ID" value="MBB6678317.1"/>
    <property type="molecule type" value="Genomic_DNA"/>
</dbReference>
<keyword evidence="8" id="KW-0406">Ion transport</keyword>
<feature type="transmembrane region" description="Helical" evidence="10">
    <location>
        <begin position="238"/>
        <end position="256"/>
    </location>
</feature>
<dbReference type="PRINTS" id="PR00342">
    <property type="entry name" value="RHESUSRHD"/>
</dbReference>
<keyword evidence="5 10" id="KW-0812">Transmembrane</keyword>
<evidence type="ECO:0000313" key="12">
    <source>
        <dbReference type="Proteomes" id="UP000574133"/>
    </source>
</evidence>
<proteinExistence type="predicted"/>
<sequence>MPDEVNVLYIKAKSWLNASPPRTLTIGFALIIAAGVLLLKLPISVREGHDLSWLDAVFTAASATCVTGLVVVDTGTFFSTFGHWVILALIQVGGLGFMTMSTMFAFFMRRRLSLKERLILQEALNQDSLQGIVKLVRKVIFYALTIEAAGSLLYTLRFLFDMNAGKAIYYGIFHGVSIFNNAGFDLFGDYRSLSDYLSDPFVNLLSIVLIFLGSVGFIVLADLVEYPKRRRLMLHSKVVLTVTAFLFIAGAVLILICEYTNENTLDPLNFGDKFLASMLHSISPRSGGVSTVDVSSMRQATQFLIVGLMFVGASPGSTGGGIKTTTFAVMIVAMLAVIRGKEDIVLFRSRLEKDKVYKAITVTIYSLALLIAATMILSVTENHTFMTVLFEATSAFATAGLSMGLTPELTDAGKAIVIVLMFIGRLGPLTLFYAAGSKPGRTLYRHPEGKILIG</sequence>
<feature type="transmembrane region" description="Helical" evidence="10">
    <location>
        <begin position="415"/>
        <end position="435"/>
    </location>
</feature>
<dbReference type="Pfam" id="PF02386">
    <property type="entry name" value="TrkH"/>
    <property type="match status" value="1"/>
</dbReference>
<keyword evidence="2" id="KW-0813">Transport</keyword>
<dbReference type="PANTHER" id="PTHR32024:SF1">
    <property type="entry name" value="KTR SYSTEM POTASSIUM UPTAKE PROTEIN B"/>
    <property type="match status" value="1"/>
</dbReference>
<evidence type="ECO:0000256" key="1">
    <source>
        <dbReference type="ARBA" id="ARBA00004651"/>
    </source>
</evidence>
<feature type="transmembrane region" description="Helical" evidence="10">
    <location>
        <begin position="320"/>
        <end position="338"/>
    </location>
</feature>
<dbReference type="NCBIfam" id="TIGR00933">
    <property type="entry name" value="2a38"/>
    <property type="match status" value="1"/>
</dbReference>
<dbReference type="GO" id="GO:0015379">
    <property type="term" value="F:potassium:chloride symporter activity"/>
    <property type="evidence" value="ECO:0007669"/>
    <property type="project" value="InterPro"/>
</dbReference>
<comment type="caution">
    <text evidence="11">The sequence shown here is derived from an EMBL/GenBank/DDBJ whole genome shotgun (WGS) entry which is preliminary data.</text>
</comment>
<name>A0A841TH87_9BACL</name>
<keyword evidence="12" id="KW-1185">Reference proteome</keyword>
<feature type="transmembrane region" description="Helical" evidence="10">
    <location>
        <begin position="53"/>
        <end position="72"/>
    </location>
</feature>
<evidence type="ECO:0000313" key="11">
    <source>
        <dbReference type="EMBL" id="MBB6678317.1"/>
    </source>
</evidence>
<dbReference type="InterPro" id="IPR003445">
    <property type="entry name" value="Cat_transpt"/>
</dbReference>
<evidence type="ECO:0000256" key="3">
    <source>
        <dbReference type="ARBA" id="ARBA00022475"/>
    </source>
</evidence>
<dbReference type="AlphaFoldDB" id="A0A841TH87"/>
<evidence type="ECO:0000256" key="8">
    <source>
        <dbReference type="ARBA" id="ARBA00023065"/>
    </source>
</evidence>
<evidence type="ECO:0000256" key="5">
    <source>
        <dbReference type="ARBA" id="ARBA00022692"/>
    </source>
</evidence>
<evidence type="ECO:0000256" key="2">
    <source>
        <dbReference type="ARBA" id="ARBA00022448"/>
    </source>
</evidence>
<evidence type="ECO:0000256" key="9">
    <source>
        <dbReference type="ARBA" id="ARBA00023136"/>
    </source>
</evidence>
<reference evidence="11 12" key="1">
    <citation type="submission" date="2020-08" db="EMBL/GenBank/DDBJ databases">
        <title>Cohnella phylogeny.</title>
        <authorList>
            <person name="Dunlap C."/>
        </authorList>
    </citation>
    <scope>NUCLEOTIDE SEQUENCE [LARGE SCALE GENOMIC DNA]</scope>
    <source>
        <strain evidence="11 12">DSM 103658</strain>
    </source>
</reference>
<feature type="transmembrane region" description="Helical" evidence="10">
    <location>
        <begin position="84"/>
        <end position="107"/>
    </location>
</feature>
<evidence type="ECO:0000256" key="7">
    <source>
        <dbReference type="ARBA" id="ARBA00022989"/>
    </source>
</evidence>
<protein>
    <submittedName>
        <fullName evidence="11">Trk family potassium uptake protein</fullName>
    </submittedName>
</protein>
<accession>A0A841TH87</accession>
<organism evidence="11 12">
    <name type="scientific">Cohnella lubricantis</name>
    <dbReference type="NCBI Taxonomy" id="2163172"/>
    <lineage>
        <taxon>Bacteria</taxon>
        <taxon>Bacillati</taxon>
        <taxon>Bacillota</taxon>
        <taxon>Bacilli</taxon>
        <taxon>Bacillales</taxon>
        <taxon>Paenibacillaceae</taxon>
        <taxon>Cohnella</taxon>
    </lineage>
</organism>
<dbReference type="GO" id="GO:0005886">
    <property type="term" value="C:plasma membrane"/>
    <property type="evidence" value="ECO:0007669"/>
    <property type="project" value="UniProtKB-SubCell"/>
</dbReference>
<evidence type="ECO:0000256" key="10">
    <source>
        <dbReference type="SAM" id="Phobius"/>
    </source>
</evidence>
<keyword evidence="4" id="KW-0633">Potassium transport</keyword>
<dbReference type="InterPro" id="IPR002229">
    <property type="entry name" value="RhesusRHD"/>
</dbReference>
<keyword evidence="6" id="KW-0630">Potassium</keyword>
<comment type="subcellular location">
    <subcellularLocation>
        <location evidence="1">Cell membrane</location>
        <topology evidence="1">Multi-pass membrane protein</topology>
    </subcellularLocation>
</comment>
<dbReference type="PANTHER" id="PTHR32024">
    <property type="entry name" value="TRK SYSTEM POTASSIUM UPTAKE PROTEIN TRKG-RELATED"/>
    <property type="match status" value="1"/>
</dbReference>
<keyword evidence="7 10" id="KW-1133">Transmembrane helix</keyword>